<protein>
    <submittedName>
        <fullName evidence="1">Uncharacterized protein</fullName>
    </submittedName>
</protein>
<sequence>MARGMRGAHLFAAYVTIAATLFTGADGQETFNDLTGFSLSPPYFNLAQGSRISATATCGQDEAGSPRNDLYCKLVGGPTTGALTQNIQGQFCDYCNALDPNKAHPVTNAIDGTERWWQSPPLSRSLGYNEVNVTLDLGQLFHVAYVLLIKFANSPRPDLWVLERSVDNGRTFSPWQYFAHSKRECIERFGKQPNSRLLNDDDQLCTTEYSRIVPLENGEIVVSLVNGRPGARNFTYSPVLRDFTKATNIRLRFLRTSTLLGHLISKAQRDPTVTRRYYYSIKDISIGGRCVCHGHAQMCGGGRNNPNRLQCECQHNTCGVSCDRCCPGFNQKPWRAATIDSPNECHPCQCFSHAFDCYYDPEVEKRGASLDTFGRYDGGGVCINCQHNTAGVNCERCLEGFYRPFGEPPESPTGCRPCSCDERTTAGCEMGSGRCICKPQFAGENCDRCADGYYYYPECIPYPVYQTTTKSPAGPIVECICDYRGTAYGVCDASGRCLCRQGVEGERCDRCQPGYHSFPNCQACLCDGAGVADSVCSPSGQCVCFLNYGGQECDECAPGYYGYPDCAACQCSQEGSYGNTCNPLTGQCLCLLGVVGQQCDRCDSGLPFPQCSAPISVCNPAGTEVTDPRTGSCRCLPNVEGTVCDRCKPLYWNLAADNPRGCIECQCDLKGTLSGVGECQQKSGQCHCKPNACGHSCDTCKDGYFLLQKKNYFGCQGCQCDIGGAVDMGCDEISGQCWCRKNVVGLKCTEPVPNYYFPTLHQLKFEVEDGTTPNARPVRFGYNPQEFPDFSWRGYAVMSPAQSEVRVTVHVDPKDGRQHLYRVVLRFTNPSKASLTGSIKATNNRGPAGSDQSKEVIFPESPSPSFLTVPGEGLAEPFTLNPGKWIIHIKAEGVLLDYLVLLPRDYYEAPLLQEKITQPCTYLLTANKDTNCLLYKHVPMDGFSSVLGSQGKLFSRSGRRRRQARVRRPTPDHPEMVALNGRQSQLQLSLRVPRPGPYALVLEYASEVDTVQNVNILIRGQSGGQIPARANIYSCAYSFLCRSVAVDSSNQVTVLQLTHKTEILLQTSTTSFLLYKVYAVPAEEFSIEYVEPKVLCVSTHGRFTEDGRHCALRQFDKPSSAWILYAARDGQLSPAPAVSPQRGENEDWRRRRQTGVFSVHEPQSDGILLKFPQTEISFTPRVPLPGRYVVVVHYHQPEHISFPVEVRVDAGRQWKGSINASFCPAVSGCREVVIADGRIALDFDQNSWQLPSISVSVPPRKTLVLDYMMLVPDNSYTPDLLKEKPLDKSEDFIQQCRGEGFYVDPRTSSQFCQDSARSLVAAYNDGALPCNCDKSGSTGTTCDLLGGQCPCRQHVIGRQCTKCATGYFGFPYCRPCECGRRLCDEVTGRCICPPQTVKPACDVCQSQTFSYHPLLGCEGCECSPDGIKASAGPDCDRITGQCICKPRIAGRQCDRCAAGYYRFPDCIPCNCNRGGVTADVCHPDTGRCLCKRNVAGVKCDTCREGSFYFDPSNPHGCTSCFCFGATDQCQSSSKRRGKFVKMQAWRLETPDQEDVPSVLNTASNTVVADIQELPPTVQTLHWVAPSPYLGDRVSSYGGFLTYQSKSFGIPSEGMTLMDRRPDVVLTGQDMTLVHLATQVPLPDRLYQGRVQLLEGNWRHAITNRPVTREELMMVLAGLVGLRIRALYYTQTQRLSLGEVGLEGATNTGTGGPGNTVEDCSCPPQYSGDSCEKCAPGYYRDGSRPYLGHCVPCECNGLADDCEDRTGRCLNCQYNTAGDRCERCKEGYYGNAAQRTCRVCPCPFSVATNSFAVGCREVFEGFQCICRAGYTGDKCERCAPGYYGDPLMPGGSCLPCNCNGNGNSCDPRTGVCKNTLEPGDTNTDEYCQECDSCAQTLLHDLEKLDDDLGKIKAKMDNASASTASQDRLKKLEKAVADTKTLVNQYSSAINTQKSRANQLEDDTSTLSDDISSLKDEADKKAADADKAVAGVEKTHKRAKDLDSEIRNILKKIQALLDQMNAAGTRGDTTNENVDKMLEDAQRMVKDMENRNFTPQKTAAEKERDEAKKLLDYIKANVTKQLDQNEAAADKIRGLLSGYEDKLKDLDKALKDATDLVKKANIQNGLSAQALGDLQKRIKNLKKERKTVEDQMALAEDELQKTEDLAKMLSDSKTEYEQLAAQLDGAKTDLKKKVNEISQAAANKGIVEDAEEHAKTLAKLAKELEDAVKNASGRTEVRNAKDAIDAYKNITDAINAADDAAKEAKAAAENALNSVNKENLTERAKNLKDNGDNLLKGAKEAEKDLRDAAGDVVDLAKRLKNAEEKKKALQKDLLDAQNALSDIKIDDIGNMIDEAKRKAALANDTASNTMDKLNSIKDEINKISVTPGDSNLGGLLDDVDKSVKNLLNTIPTLNDKLSEMENLSSQFTPISNISENIKKIKELIELARDAANRITIPMKFTGNGHVELRPPKNVEDLKAYTAVSLSLQRPVGSYQGPRGDFRRRRRQAGDQDNMFVMYLGNRDSSKNYIGMVLRRNLLYGVYKLNGIEYEMKTGYITGSAPETSLFDRVELRRIYEDAKMILTKPKDKIAAVSNGNKNKNLLEISPDDSVFYIGGYPDNFTPPPPLSYPKYKGCIEFSSFNDKVVSLYNFQKAENINVETPCKRYVTPQDSDFYEGTGYGRVIIDSSQGSTLQIKMNIFSRSENGLLLYIGSEDKYFTVTMEKGVIFLRSNMLKEPAKGNSKLFPMDDWAELHIIITRGGDITIRINSNEVAKANAAYQKEEFKEFFIGGAPQDLRERDNITIQPFKGCVKTLKLDRDYKTVSEQVGISKGCPRESLISRKAEFSLGSSLSADLTGFSLADNITVSIGFKSTENQGLILQDKKQDDGLNLRLENGHVILSLNDKNWMSNKQYNDDQWHYLTVIKKPGRYDISNDFTFQHSIELVIDDEDKGQEQSGSTFIPDTAGTMFLGRDNFKGCVSNLYTRRPDNLYMAEDFSKFKSSGDVLLDVCTADSPVQMMLDRISKKNRVMPLINESLSPCALPAMVQHAYRMGGPVSSLSYSLPLQVLQPRPHFSLDVRTRAPEGLLFFAATRGGRAHLALYISKGRIRLSVGKQKEIFNREKYNDGKWHSVIFSLERKKFRLVVDGIRAQDGQLTNAELTAMQHFVSPVYLGSAPETLHRELKSKALPKQSASGCIRNFKMNGAPMLNPTTNHGAGPCFEGPTQRGAYFSGNGGHAVINDSFVAGSSFEVLFNIRPRSPTGLLLHVGDSSRSQYGPVMGHYITVYMLRGEVVAQVNNGKGEFMVSVKPKSSLCDGMFHKISVIKRKNVVQLHVDTIDNYKIGPPSSTSPSTKNSLYVGGIPATRTPPPPPLLLLLLLLLFPGRAHPPRSPPVSGVSMADPAEAAAEEEGTERINDAELALEGINMLLNNGFKESDELFRAHRNRSPLMSFGASFVSFLNAMMTFEEEKMQMAFDDLKATERLCESENTGVIETIKNKIKRSMDSQRSGVAAVDRLQRQIIIADCQVYLAVLSFIKQELSSYIKGGWILRKAWKMYNKCYSDITHLQEGSRRRASEQQATPPPSLSSSDQSDRSRSSSPGPSPSQRPDGISQETLDRLKGSVSFGYGLFHLCISMVPPHLLKIVNLLGFPGDRLQGLSALTYASESKDMKAPLATLALLWYHTVVQPFFALDGTDTQAGLMEAKSILRQREAIYPNSSLFMFFKGRVQRLECQISSALRSFRDALDLASDQREIQHVCLYEIGWCSMIELNYTEAYRAFERLKTESRWSQCYYAYLTGGVCQGATGDLDGAVTVFKDVQRLFKRKNNQIELFSTKRAEKLRSSSLSKELCILSVIEILYLWKALPNCSTAKLQTMAQVLQGIDDASSAGLKNLLLGAINKCLHNTKDAIQSSGKGRMLMLQAKEDYAGYDFENRLHVRIHSALASMRAAAQP</sequence>
<comment type="caution">
    <text evidence="1">The sequence shown here is derived from an EMBL/GenBank/DDBJ whole genome shotgun (WGS) entry which is preliminary data.</text>
</comment>
<name>A0ACB8X4M2_9TELE</name>
<proteinExistence type="predicted"/>
<evidence type="ECO:0000313" key="1">
    <source>
        <dbReference type="EMBL" id="KAI3374926.1"/>
    </source>
</evidence>
<dbReference type="Proteomes" id="UP000831701">
    <property type="component" value="Chromosome 3"/>
</dbReference>
<gene>
    <name evidence="1" type="ORF">L3Q82_021456</name>
</gene>
<dbReference type="EMBL" id="CM041533">
    <property type="protein sequence ID" value="KAI3374926.1"/>
    <property type="molecule type" value="Genomic_DNA"/>
</dbReference>
<organism evidence="1 2">
    <name type="scientific">Scortum barcoo</name>
    <name type="common">barcoo grunter</name>
    <dbReference type="NCBI Taxonomy" id="214431"/>
    <lineage>
        <taxon>Eukaryota</taxon>
        <taxon>Metazoa</taxon>
        <taxon>Chordata</taxon>
        <taxon>Craniata</taxon>
        <taxon>Vertebrata</taxon>
        <taxon>Euteleostomi</taxon>
        <taxon>Actinopterygii</taxon>
        <taxon>Neopterygii</taxon>
        <taxon>Teleostei</taxon>
        <taxon>Neoteleostei</taxon>
        <taxon>Acanthomorphata</taxon>
        <taxon>Eupercaria</taxon>
        <taxon>Centrarchiformes</taxon>
        <taxon>Terapontoidei</taxon>
        <taxon>Terapontidae</taxon>
        <taxon>Scortum</taxon>
    </lineage>
</organism>
<reference evidence="1" key="1">
    <citation type="submission" date="2022-04" db="EMBL/GenBank/DDBJ databases">
        <title>Jade perch genome.</title>
        <authorList>
            <person name="Chao B."/>
        </authorList>
    </citation>
    <scope>NUCLEOTIDE SEQUENCE</scope>
    <source>
        <strain evidence="1">CB-2022</strain>
    </source>
</reference>
<accession>A0ACB8X4M2</accession>
<keyword evidence="2" id="KW-1185">Reference proteome</keyword>
<evidence type="ECO:0000313" key="2">
    <source>
        <dbReference type="Proteomes" id="UP000831701"/>
    </source>
</evidence>